<evidence type="ECO:0000256" key="3">
    <source>
        <dbReference type="ARBA" id="ARBA00022490"/>
    </source>
</evidence>
<protein>
    <recommendedName>
        <fullName evidence="11">Methylenetetrahydrofolate--tRNA-(uracil-5-)-methyltransferase TrmFO</fullName>
        <ecNumber evidence="11">2.1.1.74</ecNumber>
    </recommendedName>
    <alternativeName>
        <fullName evidence="11">Folate-dependent tRNA (uracil-5-)-methyltransferase</fullName>
    </alternativeName>
    <alternativeName>
        <fullName evidence="11">Folate-dependent tRNA(M-5-U54)-methyltransferase</fullName>
    </alternativeName>
</protein>
<evidence type="ECO:0000256" key="1">
    <source>
        <dbReference type="ARBA" id="ARBA00001974"/>
    </source>
</evidence>
<dbReference type="GO" id="GO:0030488">
    <property type="term" value="P:tRNA methylation"/>
    <property type="evidence" value="ECO:0007669"/>
    <property type="project" value="TreeGrafter"/>
</dbReference>
<dbReference type="PANTHER" id="PTHR11806">
    <property type="entry name" value="GLUCOSE INHIBITED DIVISION PROTEIN A"/>
    <property type="match status" value="1"/>
</dbReference>
<dbReference type="Gene3D" id="3.50.50.60">
    <property type="entry name" value="FAD/NAD(P)-binding domain"/>
    <property type="match status" value="2"/>
</dbReference>
<keyword evidence="4 11" id="KW-0489">Methyltransferase</keyword>
<dbReference type="InterPro" id="IPR040131">
    <property type="entry name" value="MnmG_N"/>
</dbReference>
<evidence type="ECO:0000313" key="13">
    <source>
        <dbReference type="EMBL" id="SMO67871.1"/>
    </source>
</evidence>
<dbReference type="Proteomes" id="UP000317315">
    <property type="component" value="Unassembled WGS sequence"/>
</dbReference>
<evidence type="ECO:0000256" key="2">
    <source>
        <dbReference type="ARBA" id="ARBA00003717"/>
    </source>
</evidence>
<dbReference type="PROSITE" id="PS01281">
    <property type="entry name" value="GIDA_2"/>
    <property type="match status" value="1"/>
</dbReference>
<evidence type="ECO:0000256" key="4">
    <source>
        <dbReference type="ARBA" id="ARBA00022603"/>
    </source>
</evidence>
<dbReference type="NCBIfam" id="NF003739">
    <property type="entry name" value="PRK05335.1"/>
    <property type="match status" value="1"/>
</dbReference>
<keyword evidence="6 11" id="KW-0808">Transferase</keyword>
<dbReference type="EMBL" id="FXTM01000018">
    <property type="protein sequence ID" value="SMO67871.1"/>
    <property type="molecule type" value="Genomic_DNA"/>
</dbReference>
<comment type="function">
    <text evidence="11">Catalyzes the folate-dependent formation of 5-methyl-uridine at position 54 (M-5-U54) in all tRNAs.</text>
</comment>
<evidence type="ECO:0000256" key="6">
    <source>
        <dbReference type="ARBA" id="ARBA00022679"/>
    </source>
</evidence>
<dbReference type="FunFam" id="3.50.50.60:FF:000035">
    <property type="entry name" value="Methylenetetrahydrofolate--tRNA-(uracil-5-)-methyltransferase TrmFO"/>
    <property type="match status" value="1"/>
</dbReference>
<dbReference type="PANTHER" id="PTHR11806:SF2">
    <property type="entry name" value="METHYLENETETRAHYDROFOLATE--TRNA-(URACIL-5-)-METHYLTRANSFERASE TRMFO"/>
    <property type="match status" value="1"/>
</dbReference>
<comment type="catalytic activity">
    <reaction evidence="11">
        <text>uridine(54) in tRNA + (6R)-5,10-methylene-5,6,7,8-tetrahydrofolate + NADPH + H(+) = 5-methyluridine(54) in tRNA + (6S)-5,6,7,8-tetrahydrofolate + NADP(+)</text>
        <dbReference type="Rhea" id="RHEA:62372"/>
        <dbReference type="Rhea" id="RHEA-COMP:10167"/>
        <dbReference type="Rhea" id="RHEA-COMP:10193"/>
        <dbReference type="ChEBI" id="CHEBI:15378"/>
        <dbReference type="ChEBI" id="CHEBI:15636"/>
        <dbReference type="ChEBI" id="CHEBI:57453"/>
        <dbReference type="ChEBI" id="CHEBI:57783"/>
        <dbReference type="ChEBI" id="CHEBI:58349"/>
        <dbReference type="ChEBI" id="CHEBI:65315"/>
        <dbReference type="ChEBI" id="CHEBI:74447"/>
        <dbReference type="EC" id="2.1.1.74"/>
    </reaction>
</comment>
<keyword evidence="8 11" id="KW-0274">FAD</keyword>
<dbReference type="RefSeq" id="WP_142935866.1">
    <property type="nucleotide sequence ID" value="NZ_FXTM01000018.1"/>
</dbReference>
<gene>
    <name evidence="11" type="primary">trmFO</name>
    <name evidence="13" type="ORF">SAMN06269117_1188</name>
</gene>
<dbReference type="InterPro" id="IPR020595">
    <property type="entry name" value="MnmG-rel_CS"/>
</dbReference>
<comment type="cofactor">
    <cofactor evidence="1 11">
        <name>FAD</name>
        <dbReference type="ChEBI" id="CHEBI:57692"/>
    </cofactor>
</comment>
<keyword evidence="10 11" id="KW-0520">NAD</keyword>
<evidence type="ECO:0000313" key="14">
    <source>
        <dbReference type="Proteomes" id="UP000317315"/>
    </source>
</evidence>
<reference evidence="13 14" key="1">
    <citation type="submission" date="2017-05" db="EMBL/GenBank/DDBJ databases">
        <authorList>
            <person name="Varghese N."/>
            <person name="Submissions S."/>
        </authorList>
    </citation>
    <scope>NUCLEOTIDE SEQUENCE [LARGE SCALE GENOMIC DNA]</scope>
    <source>
        <strain evidence="13 14">DSM 16304</strain>
    </source>
</reference>
<comment type="function">
    <text evidence="2">NAD-binding protein involved in the addition of a carboxymethylaminomethyl (cmnm) group at the wobble position (U34) of certain tRNAs, forming tRNA-cmnm(5)s(2)U34.</text>
</comment>
<sequence length="435" mass="48657">MEKVINVIGGGLAGVEAAYRAAEEGKKVVLFEMRPRKSTPAHKTDKLAELVCSNTLGGIDITTPRGLLKAEMEKIGSLIIEAAKKTSVPAGGALAVDREKFSEYITEKIEKNPNIEVIREEITEIPKEGVTVVATGPLTSDKFSEFLRNYLGEEEFHFYDAISPIVYADTIDYSKCFWGSRYGKGGDDYLNCPMTKEEYERFYRALMEAEKVPLKDFEKACYFEGCMPIEEMAERGEKTLLFGPLKPVGLIDPRTGKQPYAVVQLRKENREGTLLNLVGFQTKLKYPEQKRVFRLIPGLENAEFARYGSIHRNTFINSPKLLMRTLQLKKNPNVLFAGQITGVEGYPESAATGIVAGINASRLVEGKDAVYPPETTMIGALLKYITSADPKHFQPMNANFGLLPPPDRKIRGKLNRRKYLAKRALEDLEKWLGSL</sequence>
<evidence type="ECO:0000256" key="5">
    <source>
        <dbReference type="ARBA" id="ARBA00022630"/>
    </source>
</evidence>
<feature type="domain" description="MnmG N-terminal" evidence="12">
    <location>
        <begin position="5"/>
        <end position="368"/>
    </location>
</feature>
<dbReference type="GO" id="GO:0050660">
    <property type="term" value="F:flavin adenine dinucleotide binding"/>
    <property type="evidence" value="ECO:0007669"/>
    <property type="project" value="UniProtKB-UniRule"/>
</dbReference>
<keyword evidence="7 11" id="KW-0819">tRNA processing</keyword>
<dbReference type="InterPro" id="IPR004417">
    <property type="entry name" value="TrmFO"/>
</dbReference>
<dbReference type="GO" id="GO:0002098">
    <property type="term" value="P:tRNA wobble uridine modification"/>
    <property type="evidence" value="ECO:0007669"/>
    <property type="project" value="TreeGrafter"/>
</dbReference>
<comment type="similarity">
    <text evidence="11">Belongs to the MnmG family. TrmFO subfamily.</text>
</comment>
<dbReference type="EC" id="2.1.1.74" evidence="11"/>
<comment type="catalytic activity">
    <reaction evidence="11">
        <text>uridine(54) in tRNA + (6R)-5,10-methylene-5,6,7,8-tetrahydrofolate + NADH + H(+) = 5-methyluridine(54) in tRNA + (6S)-5,6,7,8-tetrahydrofolate + NAD(+)</text>
        <dbReference type="Rhea" id="RHEA:16873"/>
        <dbReference type="Rhea" id="RHEA-COMP:10167"/>
        <dbReference type="Rhea" id="RHEA-COMP:10193"/>
        <dbReference type="ChEBI" id="CHEBI:15378"/>
        <dbReference type="ChEBI" id="CHEBI:15636"/>
        <dbReference type="ChEBI" id="CHEBI:57453"/>
        <dbReference type="ChEBI" id="CHEBI:57540"/>
        <dbReference type="ChEBI" id="CHEBI:57945"/>
        <dbReference type="ChEBI" id="CHEBI:65315"/>
        <dbReference type="ChEBI" id="CHEBI:74447"/>
        <dbReference type="EC" id="2.1.1.74"/>
    </reaction>
</comment>
<dbReference type="Pfam" id="PF01134">
    <property type="entry name" value="GIDA"/>
    <property type="match status" value="1"/>
</dbReference>
<keyword evidence="9 11" id="KW-0521">NADP</keyword>
<dbReference type="AlphaFoldDB" id="A0A521D9U9"/>
<dbReference type="OrthoDB" id="9803114at2"/>
<keyword evidence="5 11" id="KW-0285">Flavoprotein</keyword>
<dbReference type="NCBIfam" id="TIGR00137">
    <property type="entry name" value="gid_trmFO"/>
    <property type="match status" value="1"/>
</dbReference>
<evidence type="ECO:0000256" key="8">
    <source>
        <dbReference type="ARBA" id="ARBA00022827"/>
    </source>
</evidence>
<evidence type="ECO:0000256" key="11">
    <source>
        <dbReference type="HAMAP-Rule" id="MF_01037"/>
    </source>
</evidence>
<accession>A0A521D9U9</accession>
<dbReference type="GO" id="GO:0047151">
    <property type="term" value="F:tRNA (uracil(54)-C5)-methyltransferase activity, 5,10-methylenetetrahydrofolate-dependent"/>
    <property type="evidence" value="ECO:0007669"/>
    <property type="project" value="UniProtKB-UniRule"/>
</dbReference>
<feature type="binding site" evidence="11">
    <location>
        <begin position="9"/>
        <end position="14"/>
    </location>
    <ligand>
        <name>FAD</name>
        <dbReference type="ChEBI" id="CHEBI:57692"/>
    </ligand>
</feature>
<dbReference type="HAMAP" id="MF_01037">
    <property type="entry name" value="TrmFO"/>
    <property type="match status" value="1"/>
</dbReference>
<organism evidence="13 14">
    <name type="scientific">Balnearium lithotrophicum</name>
    <dbReference type="NCBI Taxonomy" id="223788"/>
    <lineage>
        <taxon>Bacteria</taxon>
        <taxon>Pseudomonadati</taxon>
        <taxon>Aquificota</taxon>
        <taxon>Aquificia</taxon>
        <taxon>Desulfurobacteriales</taxon>
        <taxon>Desulfurobacteriaceae</taxon>
        <taxon>Balnearium</taxon>
    </lineage>
</organism>
<dbReference type="InterPro" id="IPR002218">
    <property type="entry name" value="MnmG-rel"/>
</dbReference>
<proteinExistence type="inferred from homology"/>
<evidence type="ECO:0000259" key="12">
    <source>
        <dbReference type="Pfam" id="PF01134"/>
    </source>
</evidence>
<dbReference type="InterPro" id="IPR036188">
    <property type="entry name" value="FAD/NAD-bd_sf"/>
</dbReference>
<dbReference type="GO" id="GO:0005829">
    <property type="term" value="C:cytosol"/>
    <property type="evidence" value="ECO:0007669"/>
    <property type="project" value="TreeGrafter"/>
</dbReference>
<dbReference type="SUPFAM" id="SSF51905">
    <property type="entry name" value="FAD/NAD(P)-binding domain"/>
    <property type="match status" value="1"/>
</dbReference>
<keyword evidence="3 11" id="KW-0963">Cytoplasm</keyword>
<keyword evidence="14" id="KW-1185">Reference proteome</keyword>
<name>A0A521D9U9_9BACT</name>
<comment type="subcellular location">
    <subcellularLocation>
        <location evidence="11">Cytoplasm</location>
    </subcellularLocation>
</comment>
<evidence type="ECO:0000256" key="10">
    <source>
        <dbReference type="ARBA" id="ARBA00023027"/>
    </source>
</evidence>
<evidence type="ECO:0000256" key="9">
    <source>
        <dbReference type="ARBA" id="ARBA00022857"/>
    </source>
</evidence>
<evidence type="ECO:0000256" key="7">
    <source>
        <dbReference type="ARBA" id="ARBA00022694"/>
    </source>
</evidence>